<dbReference type="Proteomes" id="UP000807825">
    <property type="component" value="Unassembled WGS sequence"/>
</dbReference>
<dbReference type="CDD" id="cd00130">
    <property type="entry name" value="PAS"/>
    <property type="match status" value="1"/>
</dbReference>
<dbReference type="InterPro" id="IPR035965">
    <property type="entry name" value="PAS-like_dom_sf"/>
</dbReference>
<accession>A0A9D6V6Y5</accession>
<dbReference type="InterPro" id="IPR029787">
    <property type="entry name" value="Nucleotide_cyclase"/>
</dbReference>
<name>A0A9D6V6Y5_9BACT</name>
<dbReference type="CDD" id="cd01948">
    <property type="entry name" value="EAL"/>
    <property type="match status" value="1"/>
</dbReference>
<reference evidence="6" key="1">
    <citation type="submission" date="2020-07" db="EMBL/GenBank/DDBJ databases">
        <title>Huge and variable diversity of episymbiotic CPR bacteria and DPANN archaea in groundwater ecosystems.</title>
        <authorList>
            <person name="He C.Y."/>
            <person name="Keren R."/>
            <person name="Whittaker M."/>
            <person name="Farag I.F."/>
            <person name="Doudna J."/>
            <person name="Cate J.H.D."/>
            <person name="Banfield J.F."/>
        </authorList>
    </citation>
    <scope>NUCLEOTIDE SEQUENCE</scope>
    <source>
        <strain evidence="6">NC_groundwater_1664_Pr3_B-0.1um_52_9</strain>
    </source>
</reference>
<dbReference type="AlphaFoldDB" id="A0A9D6V6Y5"/>
<evidence type="ECO:0000256" key="1">
    <source>
        <dbReference type="SAM" id="Coils"/>
    </source>
</evidence>
<organism evidence="6 7">
    <name type="scientific">Desulfomonile tiedjei</name>
    <dbReference type="NCBI Taxonomy" id="2358"/>
    <lineage>
        <taxon>Bacteria</taxon>
        <taxon>Pseudomonadati</taxon>
        <taxon>Thermodesulfobacteriota</taxon>
        <taxon>Desulfomonilia</taxon>
        <taxon>Desulfomonilales</taxon>
        <taxon>Desulfomonilaceae</taxon>
        <taxon>Desulfomonile</taxon>
    </lineage>
</organism>
<feature type="domain" description="PAC" evidence="3">
    <location>
        <begin position="285"/>
        <end position="337"/>
    </location>
</feature>
<dbReference type="Gene3D" id="3.30.70.270">
    <property type="match status" value="1"/>
</dbReference>
<dbReference type="PANTHER" id="PTHR44757:SF2">
    <property type="entry name" value="BIOFILM ARCHITECTURE MAINTENANCE PROTEIN MBAA"/>
    <property type="match status" value="1"/>
</dbReference>
<evidence type="ECO:0000259" key="2">
    <source>
        <dbReference type="PROSITE" id="PS50112"/>
    </source>
</evidence>
<keyword evidence="1" id="KW-0175">Coiled coil</keyword>
<dbReference type="PROSITE" id="PS50887">
    <property type="entry name" value="GGDEF"/>
    <property type="match status" value="1"/>
</dbReference>
<sequence>MGPINSENDNSDTEKLSLRQPLETIIMEGGFDRDVSETGSFFIADVEATYLGKLLSALPMPALLVDQWFTIIFANEASASSSSDAERLRGKDVRTLFLDASHGAKIGEIFQNVFSRKKLAIVETLLRLPNKKMWCRLHARRLRLGYERLLLILAEDLTLEKRQINLRSRHQKELKQAHDQLEKRVQERTAELMDLTKRLQQEISDRAQAESELELSARMIESSTEAILLIDVDGVILRANEAVAAITGYPKSRLIGQSMEFFQWGRRYSDLSQKIRQAMVESGEWRGEVWDRRMDGNIYPALLSISAIRNDKWETTHYVCIFSDISKIKQTQKHLQRLAHYDSLTGLPNRALFQDRLSQALVLAQRHDKMVTLMLLDLDRFKNINDTMGHGFGDKVLIAVAERLKNNLRTSDTAARLGGDEFVLLLPSMSSTHGAITVAQNILNDFTKPLTIEGREVFLSASVGVSTYPNDCDTPEKLLRNVDMALHYAKERGKNHFRFYSHEMNELAVRRQRLEHILRMSMSRDLFLLYYQPMLDISTGRIAGIEALLRWRHPVHGVMSAANLIPVAEETGLIVEIGDWVLRKVCDQVKKWNDLGFRGLRTAINVSARQLKQRGSAEAMVKILEQSFTDPRLVEFELTESVIMEDTEETIDVFQKLRNHGIRLSIDDFGTGYS</sequence>
<dbReference type="InterPro" id="IPR043128">
    <property type="entry name" value="Rev_trsase/Diguanyl_cyclase"/>
</dbReference>
<dbReference type="NCBIfam" id="TIGR00254">
    <property type="entry name" value="GGDEF"/>
    <property type="match status" value="1"/>
</dbReference>
<dbReference type="InterPro" id="IPR052155">
    <property type="entry name" value="Biofilm_reg_signaling"/>
</dbReference>
<dbReference type="SMART" id="SM00086">
    <property type="entry name" value="PAC"/>
    <property type="match status" value="1"/>
</dbReference>
<dbReference type="SUPFAM" id="SSF55785">
    <property type="entry name" value="PYP-like sensor domain (PAS domain)"/>
    <property type="match status" value="1"/>
</dbReference>
<dbReference type="EMBL" id="JACRDE010000315">
    <property type="protein sequence ID" value="MBI5250192.1"/>
    <property type="molecule type" value="Genomic_DNA"/>
</dbReference>
<feature type="non-terminal residue" evidence="6">
    <location>
        <position position="674"/>
    </location>
</feature>
<dbReference type="InterPro" id="IPR000700">
    <property type="entry name" value="PAS-assoc_C"/>
</dbReference>
<dbReference type="NCBIfam" id="TIGR00229">
    <property type="entry name" value="sensory_box"/>
    <property type="match status" value="1"/>
</dbReference>
<dbReference type="InterPro" id="IPR000014">
    <property type="entry name" value="PAS"/>
</dbReference>
<feature type="domain" description="PAS" evidence="2">
    <location>
        <begin position="212"/>
        <end position="263"/>
    </location>
</feature>
<evidence type="ECO:0000259" key="5">
    <source>
        <dbReference type="PROSITE" id="PS50887"/>
    </source>
</evidence>
<dbReference type="Gene3D" id="3.20.20.450">
    <property type="entry name" value="EAL domain"/>
    <property type="match status" value="1"/>
</dbReference>
<dbReference type="SUPFAM" id="SSF55073">
    <property type="entry name" value="Nucleotide cyclase"/>
    <property type="match status" value="1"/>
</dbReference>
<dbReference type="InterPro" id="IPR013656">
    <property type="entry name" value="PAS_4"/>
</dbReference>
<dbReference type="SMART" id="SM00052">
    <property type="entry name" value="EAL"/>
    <property type="match status" value="1"/>
</dbReference>
<dbReference type="GO" id="GO:0003824">
    <property type="term" value="F:catalytic activity"/>
    <property type="evidence" value="ECO:0007669"/>
    <property type="project" value="UniProtKB-ARBA"/>
</dbReference>
<dbReference type="CDD" id="cd01949">
    <property type="entry name" value="GGDEF"/>
    <property type="match status" value="1"/>
</dbReference>
<evidence type="ECO:0000259" key="3">
    <source>
        <dbReference type="PROSITE" id="PS50113"/>
    </source>
</evidence>
<dbReference type="Pfam" id="PF00990">
    <property type="entry name" value="GGDEF"/>
    <property type="match status" value="1"/>
</dbReference>
<dbReference type="PROSITE" id="PS50883">
    <property type="entry name" value="EAL"/>
    <property type="match status" value="1"/>
</dbReference>
<dbReference type="Pfam" id="PF08448">
    <property type="entry name" value="PAS_4"/>
    <property type="match status" value="1"/>
</dbReference>
<dbReference type="PROSITE" id="PS50113">
    <property type="entry name" value="PAC"/>
    <property type="match status" value="1"/>
</dbReference>
<dbReference type="InterPro" id="IPR001633">
    <property type="entry name" value="EAL_dom"/>
</dbReference>
<dbReference type="SUPFAM" id="SSF141868">
    <property type="entry name" value="EAL domain-like"/>
    <property type="match status" value="1"/>
</dbReference>
<dbReference type="InterPro" id="IPR035919">
    <property type="entry name" value="EAL_sf"/>
</dbReference>
<evidence type="ECO:0000259" key="4">
    <source>
        <dbReference type="PROSITE" id="PS50883"/>
    </source>
</evidence>
<dbReference type="SMART" id="SM00091">
    <property type="entry name" value="PAS"/>
    <property type="match status" value="2"/>
</dbReference>
<comment type="caution">
    <text evidence="6">The sequence shown here is derived from an EMBL/GenBank/DDBJ whole genome shotgun (WGS) entry which is preliminary data.</text>
</comment>
<dbReference type="PROSITE" id="PS50112">
    <property type="entry name" value="PAS"/>
    <property type="match status" value="1"/>
</dbReference>
<dbReference type="PANTHER" id="PTHR44757">
    <property type="entry name" value="DIGUANYLATE CYCLASE DGCP"/>
    <property type="match status" value="1"/>
</dbReference>
<evidence type="ECO:0000313" key="6">
    <source>
        <dbReference type="EMBL" id="MBI5250192.1"/>
    </source>
</evidence>
<proteinExistence type="predicted"/>
<dbReference type="Gene3D" id="3.30.450.20">
    <property type="entry name" value="PAS domain"/>
    <property type="match status" value="1"/>
</dbReference>
<dbReference type="InterPro" id="IPR001610">
    <property type="entry name" value="PAC"/>
</dbReference>
<protein>
    <submittedName>
        <fullName evidence="6">Diguanylate cyclase</fullName>
    </submittedName>
</protein>
<gene>
    <name evidence="6" type="ORF">HY912_11920</name>
</gene>
<feature type="domain" description="GGDEF" evidence="5">
    <location>
        <begin position="369"/>
        <end position="502"/>
    </location>
</feature>
<dbReference type="SMART" id="SM00267">
    <property type="entry name" value="GGDEF"/>
    <property type="match status" value="1"/>
</dbReference>
<feature type="coiled-coil region" evidence="1">
    <location>
        <begin position="167"/>
        <end position="212"/>
    </location>
</feature>
<dbReference type="InterPro" id="IPR000160">
    <property type="entry name" value="GGDEF_dom"/>
</dbReference>
<dbReference type="Pfam" id="PF13426">
    <property type="entry name" value="PAS_9"/>
    <property type="match status" value="1"/>
</dbReference>
<dbReference type="Pfam" id="PF00563">
    <property type="entry name" value="EAL"/>
    <property type="match status" value="1"/>
</dbReference>
<evidence type="ECO:0000313" key="7">
    <source>
        <dbReference type="Proteomes" id="UP000807825"/>
    </source>
</evidence>
<dbReference type="FunFam" id="3.30.70.270:FF:000001">
    <property type="entry name" value="Diguanylate cyclase domain protein"/>
    <property type="match status" value="1"/>
</dbReference>
<feature type="domain" description="EAL" evidence="4">
    <location>
        <begin position="511"/>
        <end position="674"/>
    </location>
</feature>